<evidence type="ECO:0000313" key="3">
    <source>
        <dbReference type="Proteomes" id="UP000238392"/>
    </source>
</evidence>
<proteinExistence type="predicted"/>
<protein>
    <submittedName>
        <fullName evidence="2">ElaB/YqjD/DUF883 family membrane-anchored ribosome-binding protein</fullName>
    </submittedName>
</protein>
<dbReference type="EMBL" id="PVTQ01000016">
    <property type="protein sequence ID" value="PRY85389.1"/>
    <property type="molecule type" value="Genomic_DNA"/>
</dbReference>
<keyword evidence="3" id="KW-1185">Reference proteome</keyword>
<dbReference type="Proteomes" id="UP000238392">
    <property type="component" value="Unassembled WGS sequence"/>
</dbReference>
<accession>A0A2T0WFA6</accession>
<keyword evidence="1" id="KW-0472">Membrane</keyword>
<evidence type="ECO:0000256" key="1">
    <source>
        <dbReference type="SAM" id="Phobius"/>
    </source>
</evidence>
<comment type="caution">
    <text evidence="2">The sequence shown here is derived from an EMBL/GenBank/DDBJ whole genome shotgun (WGS) entry which is preliminary data.</text>
</comment>
<dbReference type="OrthoDB" id="7745075at2"/>
<keyword evidence="1" id="KW-1133">Transmembrane helix</keyword>
<keyword evidence="1" id="KW-0812">Transmembrane</keyword>
<dbReference type="RefSeq" id="WP_106267609.1">
    <property type="nucleotide sequence ID" value="NZ_PVTQ01000016.1"/>
</dbReference>
<reference evidence="2 3" key="1">
    <citation type="submission" date="2018-03" db="EMBL/GenBank/DDBJ databases">
        <title>Genomic Encyclopedia of Archaeal and Bacterial Type Strains, Phase II (KMG-II): from individual species to whole genera.</title>
        <authorList>
            <person name="Goeker M."/>
        </authorList>
    </citation>
    <scope>NUCLEOTIDE SEQUENCE [LARGE SCALE GENOMIC DNA]</scope>
    <source>
        <strain evidence="2 3">DSM 100212</strain>
    </source>
</reference>
<gene>
    <name evidence="2" type="ORF">CLV74_11643</name>
</gene>
<dbReference type="AlphaFoldDB" id="A0A2T0WFA6"/>
<feature type="transmembrane region" description="Helical" evidence="1">
    <location>
        <begin position="84"/>
        <end position="102"/>
    </location>
</feature>
<sequence length="104" mass="11004">MATTRNAPDAADLSAQIEALKNDISAITKTLSEMGVAQRDAAVSSVREKAETLRDESQRTVEYAQGRAEEMGQQTVDAIRRQPAAAVGIAVAVGFIAGMLTGRK</sequence>
<name>A0A2T0WFA6_9RHOB</name>
<organism evidence="2 3">
    <name type="scientific">Donghicola tyrosinivorans</name>
    <dbReference type="NCBI Taxonomy" id="1652492"/>
    <lineage>
        <taxon>Bacteria</taxon>
        <taxon>Pseudomonadati</taxon>
        <taxon>Pseudomonadota</taxon>
        <taxon>Alphaproteobacteria</taxon>
        <taxon>Rhodobacterales</taxon>
        <taxon>Roseobacteraceae</taxon>
        <taxon>Donghicola</taxon>
    </lineage>
</organism>
<evidence type="ECO:0000313" key="2">
    <source>
        <dbReference type="EMBL" id="PRY85389.1"/>
    </source>
</evidence>